<evidence type="ECO:0000313" key="3">
    <source>
        <dbReference type="Proteomes" id="UP001501004"/>
    </source>
</evidence>
<keyword evidence="1" id="KW-0812">Transmembrane</keyword>
<protein>
    <recommendedName>
        <fullName evidence="4">ABC transporter permease</fullName>
    </recommendedName>
</protein>
<accession>A0ABP7F3Q0</accession>
<keyword evidence="3" id="KW-1185">Reference proteome</keyword>
<keyword evidence="1" id="KW-0472">Membrane</keyword>
<name>A0ABP7F3Q0_9MICO</name>
<gene>
    <name evidence="2" type="ORF">GCM10022239_02870</name>
</gene>
<feature type="transmembrane region" description="Helical" evidence="1">
    <location>
        <begin position="38"/>
        <end position="60"/>
    </location>
</feature>
<keyword evidence="1" id="KW-1133">Transmembrane helix</keyword>
<reference evidence="3" key="1">
    <citation type="journal article" date="2019" name="Int. J. Syst. Evol. Microbiol.">
        <title>The Global Catalogue of Microorganisms (GCM) 10K type strain sequencing project: providing services to taxonomists for standard genome sequencing and annotation.</title>
        <authorList>
            <consortium name="The Broad Institute Genomics Platform"/>
            <consortium name="The Broad Institute Genome Sequencing Center for Infectious Disease"/>
            <person name="Wu L."/>
            <person name="Ma J."/>
        </authorList>
    </citation>
    <scope>NUCLEOTIDE SEQUENCE [LARGE SCALE GENOMIC DNA]</scope>
    <source>
        <strain evidence="3">JCM 16949</strain>
    </source>
</reference>
<sequence>METPSLRDRLRPLELLGLSAVIGLFTGLVLLLTTREVWLAAIGFGVAFILSVVTIALLALSATPNADERTDLDEQDRAGH</sequence>
<evidence type="ECO:0000313" key="2">
    <source>
        <dbReference type="EMBL" id="GAA3729634.1"/>
    </source>
</evidence>
<organism evidence="2 3">
    <name type="scientific">Leifsonella bigeumensis</name>
    <dbReference type="NCBI Taxonomy" id="433643"/>
    <lineage>
        <taxon>Bacteria</taxon>
        <taxon>Bacillati</taxon>
        <taxon>Actinomycetota</taxon>
        <taxon>Actinomycetes</taxon>
        <taxon>Micrococcales</taxon>
        <taxon>Microbacteriaceae</taxon>
        <taxon>Leifsonella</taxon>
    </lineage>
</organism>
<feature type="transmembrane region" description="Helical" evidence="1">
    <location>
        <begin position="12"/>
        <end position="32"/>
    </location>
</feature>
<comment type="caution">
    <text evidence="2">The sequence shown here is derived from an EMBL/GenBank/DDBJ whole genome shotgun (WGS) entry which is preliminary data.</text>
</comment>
<proteinExistence type="predicted"/>
<dbReference type="Proteomes" id="UP001501004">
    <property type="component" value="Unassembled WGS sequence"/>
</dbReference>
<dbReference type="EMBL" id="BAABAE010000001">
    <property type="protein sequence ID" value="GAA3729634.1"/>
    <property type="molecule type" value="Genomic_DNA"/>
</dbReference>
<dbReference type="RefSeq" id="WP_344752971.1">
    <property type="nucleotide sequence ID" value="NZ_BAABAE010000001.1"/>
</dbReference>
<evidence type="ECO:0000256" key="1">
    <source>
        <dbReference type="SAM" id="Phobius"/>
    </source>
</evidence>
<evidence type="ECO:0008006" key="4">
    <source>
        <dbReference type="Google" id="ProtNLM"/>
    </source>
</evidence>